<dbReference type="SUPFAM" id="SSF56219">
    <property type="entry name" value="DNase I-like"/>
    <property type="match status" value="1"/>
</dbReference>
<evidence type="ECO:0000259" key="1">
    <source>
        <dbReference type="Pfam" id="PF03372"/>
    </source>
</evidence>
<protein>
    <recommendedName>
        <fullName evidence="1">Endonuclease/exonuclease/phosphatase domain-containing protein</fullName>
    </recommendedName>
</protein>
<dbReference type="PANTHER" id="PTHR42834">
    <property type="entry name" value="ENDONUCLEASE/EXONUCLEASE/PHOSPHATASE FAMILY PROTEIN (AFU_ORTHOLOGUE AFUA_3G09210)"/>
    <property type="match status" value="1"/>
</dbReference>
<dbReference type="AlphaFoldDB" id="A0A919B4T9"/>
<dbReference type="PANTHER" id="PTHR42834:SF1">
    <property type="entry name" value="ENDONUCLEASE_EXONUCLEASE_PHOSPHATASE FAMILY PROTEIN (AFU_ORTHOLOGUE AFUA_3G09210)"/>
    <property type="match status" value="1"/>
</dbReference>
<keyword evidence="3" id="KW-1185">Reference proteome</keyword>
<dbReference type="GO" id="GO:0003824">
    <property type="term" value="F:catalytic activity"/>
    <property type="evidence" value="ECO:0007669"/>
    <property type="project" value="InterPro"/>
</dbReference>
<proteinExistence type="predicted"/>
<dbReference type="InterPro" id="IPR005135">
    <property type="entry name" value="Endo/exonuclease/phosphatase"/>
</dbReference>
<name>A0A919B4T9_9ACTN</name>
<dbReference type="InterPro" id="IPR036691">
    <property type="entry name" value="Endo/exonu/phosph_ase_sf"/>
</dbReference>
<dbReference type="RefSeq" id="WP_190130277.1">
    <property type="nucleotide sequence ID" value="NZ_BNBD01000005.1"/>
</dbReference>
<reference evidence="2" key="1">
    <citation type="journal article" date="2014" name="Int. J. Syst. Evol. Microbiol.">
        <title>Complete genome sequence of Corynebacterium casei LMG S-19264T (=DSM 44701T), isolated from a smear-ripened cheese.</title>
        <authorList>
            <consortium name="US DOE Joint Genome Institute (JGI-PGF)"/>
            <person name="Walter F."/>
            <person name="Albersmeier A."/>
            <person name="Kalinowski J."/>
            <person name="Ruckert C."/>
        </authorList>
    </citation>
    <scope>NUCLEOTIDE SEQUENCE</scope>
    <source>
        <strain evidence="2">JCM 4059</strain>
    </source>
</reference>
<dbReference type="Gene3D" id="3.60.10.10">
    <property type="entry name" value="Endonuclease/exonuclease/phosphatase"/>
    <property type="match status" value="1"/>
</dbReference>
<dbReference type="Pfam" id="PF03372">
    <property type="entry name" value="Exo_endo_phos"/>
    <property type="match status" value="1"/>
</dbReference>
<accession>A0A919B4T9</accession>
<evidence type="ECO:0000313" key="3">
    <source>
        <dbReference type="Proteomes" id="UP000638313"/>
    </source>
</evidence>
<feature type="domain" description="Endonuclease/exonuclease/phosphatase" evidence="1">
    <location>
        <begin position="121"/>
        <end position="354"/>
    </location>
</feature>
<organism evidence="2 3">
    <name type="scientific">Streptomyces mashuensis</name>
    <dbReference type="NCBI Taxonomy" id="33904"/>
    <lineage>
        <taxon>Bacteria</taxon>
        <taxon>Bacillati</taxon>
        <taxon>Actinomycetota</taxon>
        <taxon>Actinomycetes</taxon>
        <taxon>Kitasatosporales</taxon>
        <taxon>Streptomycetaceae</taxon>
        <taxon>Streptomyces</taxon>
    </lineage>
</organism>
<sequence>MTMRIGTFNCENLFRRPVAYGIEDEAQRQTVLKDFRKLVELLDHTTYTSNDKTEILALLAAHAVGSDASDHTIVLNEPRGGAKLLKKQGGTTTVGAAGRGDWVGWAELVDGDLDWTAVENTARVVAAVNADVLLTVEVENRLTLDRFNSHVLGGLLHEKPYPFNMLIDGNDIRGIDVGVLSRRPIVSIRSHIFDEDKTDGKTIFSRDCPEYEIEFDGGPSLWLLGNHFKSKLGGGDEKRKRQGERVAEIYRAALERSSHVVVAGDMNDTPDSAGVAAVLATGLRDAMSHSSYTGPPGTFGTGAKPENKIDYLMFSPDLWGKVQNVTLEQRGIYAPGVITSFPTVTSRATEASDHCSLYADLDL</sequence>
<gene>
    <name evidence="2" type="ORF">GCM10010218_32680</name>
</gene>
<reference evidence="2" key="2">
    <citation type="submission" date="2020-09" db="EMBL/GenBank/DDBJ databases">
        <authorList>
            <person name="Sun Q."/>
            <person name="Ohkuma M."/>
        </authorList>
    </citation>
    <scope>NUCLEOTIDE SEQUENCE</scope>
    <source>
        <strain evidence="2">JCM 4059</strain>
    </source>
</reference>
<comment type="caution">
    <text evidence="2">The sequence shown here is derived from an EMBL/GenBank/DDBJ whole genome shotgun (WGS) entry which is preliminary data.</text>
</comment>
<dbReference type="EMBL" id="BNBD01000005">
    <property type="protein sequence ID" value="GHF48659.1"/>
    <property type="molecule type" value="Genomic_DNA"/>
</dbReference>
<dbReference type="Proteomes" id="UP000638313">
    <property type="component" value="Unassembled WGS sequence"/>
</dbReference>
<evidence type="ECO:0000313" key="2">
    <source>
        <dbReference type="EMBL" id="GHF48659.1"/>
    </source>
</evidence>